<evidence type="ECO:0000256" key="1">
    <source>
        <dbReference type="ARBA" id="ARBA00009463"/>
    </source>
</evidence>
<gene>
    <name evidence="5" type="ORF">ACFSJU_11250</name>
</gene>
<dbReference type="SUPFAM" id="SSF48179">
    <property type="entry name" value="6-phosphogluconate dehydrogenase C-terminal domain-like"/>
    <property type="match status" value="1"/>
</dbReference>
<reference evidence="6" key="1">
    <citation type="journal article" date="2019" name="Int. J. Syst. Evol. Microbiol.">
        <title>The Global Catalogue of Microorganisms (GCM) 10K type strain sequencing project: providing services to taxonomists for standard genome sequencing and annotation.</title>
        <authorList>
            <consortium name="The Broad Institute Genomics Platform"/>
            <consortium name="The Broad Institute Genome Sequencing Center for Infectious Disease"/>
            <person name="Wu L."/>
            <person name="Ma J."/>
        </authorList>
    </citation>
    <scope>NUCLEOTIDE SEQUENCE [LARGE SCALE GENOMIC DNA]</scope>
    <source>
        <strain evidence="6">KCTC 42217</strain>
    </source>
</reference>
<dbReference type="InterPro" id="IPR013328">
    <property type="entry name" value="6PGD_dom2"/>
</dbReference>
<organism evidence="5 6">
    <name type="scientific">Paradesertivirga mongoliensis</name>
    <dbReference type="NCBI Taxonomy" id="2100740"/>
    <lineage>
        <taxon>Bacteria</taxon>
        <taxon>Pseudomonadati</taxon>
        <taxon>Bacteroidota</taxon>
        <taxon>Sphingobacteriia</taxon>
        <taxon>Sphingobacteriales</taxon>
        <taxon>Sphingobacteriaceae</taxon>
        <taxon>Paradesertivirga</taxon>
    </lineage>
</organism>
<dbReference type="Gene3D" id="3.40.50.720">
    <property type="entry name" value="NAD(P)-binding Rossmann-like Domain"/>
    <property type="match status" value="1"/>
</dbReference>
<dbReference type="EC" id="1.1.1.35" evidence="5"/>
<dbReference type="PROSITE" id="PS00067">
    <property type="entry name" value="3HCDH"/>
    <property type="match status" value="1"/>
</dbReference>
<protein>
    <submittedName>
        <fullName evidence="5">3-hydroxyacyl-CoA dehydrogenase family protein</fullName>
        <ecNumber evidence="5">1.1.1.35</ecNumber>
    </submittedName>
</protein>
<evidence type="ECO:0000313" key="5">
    <source>
        <dbReference type="EMBL" id="MFD2162970.1"/>
    </source>
</evidence>
<accession>A0ABW4ZMM9</accession>
<dbReference type="SUPFAM" id="SSF51735">
    <property type="entry name" value="NAD(P)-binding Rossmann-fold domains"/>
    <property type="match status" value="1"/>
</dbReference>
<dbReference type="InterPro" id="IPR022694">
    <property type="entry name" value="3-OHacyl-CoA_DH"/>
</dbReference>
<dbReference type="Proteomes" id="UP001597387">
    <property type="component" value="Unassembled WGS sequence"/>
</dbReference>
<dbReference type="InterPro" id="IPR006108">
    <property type="entry name" value="3HC_DH_C"/>
</dbReference>
<dbReference type="PIRSF" id="PIRSF000105">
    <property type="entry name" value="HCDH"/>
    <property type="match status" value="1"/>
</dbReference>
<dbReference type="EMBL" id="JBHUHZ010000001">
    <property type="protein sequence ID" value="MFD2162970.1"/>
    <property type="molecule type" value="Genomic_DNA"/>
</dbReference>
<keyword evidence="2 5" id="KW-0560">Oxidoreductase</keyword>
<dbReference type="Pfam" id="PF02737">
    <property type="entry name" value="3HCDH_N"/>
    <property type="match status" value="1"/>
</dbReference>
<dbReference type="RefSeq" id="WP_255902553.1">
    <property type="nucleotide sequence ID" value="NZ_JAFMZO010000003.1"/>
</dbReference>
<dbReference type="GO" id="GO:0003857">
    <property type="term" value="F:(3S)-3-hydroxyacyl-CoA dehydrogenase (NAD+) activity"/>
    <property type="evidence" value="ECO:0007669"/>
    <property type="project" value="UniProtKB-EC"/>
</dbReference>
<comment type="similarity">
    <text evidence="1">Belongs to the 3-hydroxyacyl-CoA dehydrogenase family.</text>
</comment>
<proteinExistence type="inferred from homology"/>
<evidence type="ECO:0000259" key="4">
    <source>
        <dbReference type="Pfam" id="PF02737"/>
    </source>
</evidence>
<comment type="caution">
    <text evidence="5">The sequence shown here is derived from an EMBL/GenBank/DDBJ whole genome shotgun (WGS) entry which is preliminary data.</text>
</comment>
<evidence type="ECO:0000256" key="2">
    <source>
        <dbReference type="ARBA" id="ARBA00023002"/>
    </source>
</evidence>
<keyword evidence="6" id="KW-1185">Reference proteome</keyword>
<dbReference type="InterPro" id="IPR006180">
    <property type="entry name" value="3-OHacyl-CoA_DH_CS"/>
</dbReference>
<feature type="domain" description="3-hydroxyacyl-CoA dehydrogenase C-terminal" evidence="3">
    <location>
        <begin position="184"/>
        <end position="280"/>
    </location>
</feature>
<dbReference type="PANTHER" id="PTHR48075:SF5">
    <property type="entry name" value="3-HYDROXYBUTYRYL-COA DEHYDROGENASE"/>
    <property type="match status" value="1"/>
</dbReference>
<name>A0ABW4ZMM9_9SPHI</name>
<evidence type="ECO:0000259" key="3">
    <source>
        <dbReference type="Pfam" id="PF00725"/>
    </source>
</evidence>
<dbReference type="InterPro" id="IPR006176">
    <property type="entry name" value="3-OHacyl-CoA_DH_NAD-bd"/>
</dbReference>
<dbReference type="Pfam" id="PF00725">
    <property type="entry name" value="3HCDH"/>
    <property type="match status" value="1"/>
</dbReference>
<sequence>MKVTVIGSGTMGNGIAHTFAQFANQVSLVDISEEALEKGLEMIRKNLNRQLKKGTITEAEKTAILSRINTFTDLQAAVAEAELVIEAATENPQIKLDLFKKLDAICSGSTVLASNTSSISITLLASATKRPDKVIGMHFMNPVPLMKLVEVIRGKATSDATTQMVMKTAITLDKTPVVVNDAPGFVANRILMPMINEAVYALYERVAGVEEIDTVMKLGMAHPMGPLQLADYIGLDICLAILKVMEEGLNNPKYSPCPLLTTMIQDGHKGIKTGIGFYDYTGSGNQAVIASRFRE</sequence>
<dbReference type="Gene3D" id="1.10.1040.10">
    <property type="entry name" value="N-(1-d-carboxylethyl)-l-norvaline Dehydrogenase, domain 2"/>
    <property type="match status" value="1"/>
</dbReference>
<dbReference type="InterPro" id="IPR036291">
    <property type="entry name" value="NAD(P)-bd_dom_sf"/>
</dbReference>
<evidence type="ECO:0000313" key="6">
    <source>
        <dbReference type="Proteomes" id="UP001597387"/>
    </source>
</evidence>
<feature type="domain" description="3-hydroxyacyl-CoA dehydrogenase NAD binding" evidence="4">
    <location>
        <begin position="2"/>
        <end position="181"/>
    </location>
</feature>
<dbReference type="InterPro" id="IPR008927">
    <property type="entry name" value="6-PGluconate_DH-like_C_sf"/>
</dbReference>
<dbReference type="PANTHER" id="PTHR48075">
    <property type="entry name" value="3-HYDROXYACYL-COA DEHYDROGENASE FAMILY PROTEIN"/>
    <property type="match status" value="1"/>
</dbReference>